<feature type="signal peptide" evidence="4">
    <location>
        <begin position="1"/>
        <end position="20"/>
    </location>
</feature>
<dbReference type="EMBL" id="BMPZ01000001">
    <property type="protein sequence ID" value="GGI71399.1"/>
    <property type="molecule type" value="Genomic_DNA"/>
</dbReference>
<gene>
    <name evidence="5" type="ORF">GCM10009332_05890</name>
</gene>
<dbReference type="PANTHER" id="PTHR34596:SF2">
    <property type="entry name" value="CHITOPORIN"/>
    <property type="match status" value="1"/>
</dbReference>
<dbReference type="AlphaFoldDB" id="A0A917N702"/>
<dbReference type="InterPro" id="IPR005318">
    <property type="entry name" value="OM_porin_bac"/>
</dbReference>
<evidence type="ECO:0000256" key="2">
    <source>
        <dbReference type="ARBA" id="ARBA00022448"/>
    </source>
</evidence>
<keyword evidence="2" id="KW-0813">Transport</keyword>
<evidence type="ECO:0000313" key="5">
    <source>
        <dbReference type="EMBL" id="GGI71399.1"/>
    </source>
</evidence>
<dbReference type="Gene3D" id="2.40.160.10">
    <property type="entry name" value="Porin"/>
    <property type="match status" value="1"/>
</dbReference>
<dbReference type="PANTHER" id="PTHR34596">
    <property type="entry name" value="CHITOPORIN"/>
    <property type="match status" value="1"/>
</dbReference>
<comment type="similarity">
    <text evidence="1">Belongs to the outer membrane porin (Opr) (TC 1.B.25) family.</text>
</comment>
<keyword evidence="6" id="KW-1185">Reference proteome</keyword>
<evidence type="ECO:0008006" key="7">
    <source>
        <dbReference type="Google" id="ProtNLM"/>
    </source>
</evidence>
<evidence type="ECO:0000256" key="3">
    <source>
        <dbReference type="ARBA" id="ARBA00022729"/>
    </source>
</evidence>
<reference evidence="5" key="1">
    <citation type="journal article" date="2014" name="Int. J. Syst. Evol. Microbiol.">
        <title>Complete genome sequence of Corynebacterium casei LMG S-19264T (=DSM 44701T), isolated from a smear-ripened cheese.</title>
        <authorList>
            <consortium name="US DOE Joint Genome Institute (JGI-PGF)"/>
            <person name="Walter F."/>
            <person name="Albersmeier A."/>
            <person name="Kalinowski J."/>
            <person name="Ruckert C."/>
        </authorList>
    </citation>
    <scope>NUCLEOTIDE SEQUENCE</scope>
    <source>
        <strain evidence="5">JCM 30804</strain>
    </source>
</reference>
<comment type="caution">
    <text evidence="5">The sequence shown here is derived from an EMBL/GenBank/DDBJ whole genome shotgun (WGS) entry which is preliminary data.</text>
</comment>
<sequence length="417" mass="46142">MKTKLLPLVAACMAASPAMAADPIENIFKDGSVKGQIQLFDFQRNFDDGTDRRDTSLGGLFYLKSGDVNGISFGGAFASANPIAESDSKGLYGLVGGGAPGMLVERQAVNRMQEYYVRGQWADTEVKVGAQQLYTTMMSIFPLRAIPFTYRGVSAKNTSIKNLTISGLYINDYMGWTDTKFKSVSKGVKGDLARQGVDMSNIDLEESPMLALGLDYKLPVDSISAKTRFWYYSMEDVYNQYYFNAMFSGDLAGTKWYFKPSYLKQDSVGKLDSTTAKFDTYQAGFHLGMKWSGFDATVKYVTTGEGNVVAPFGDDKVVIQQVHQSGRANEDVYAGQLAYRFAKDSALNGVSAYVNYANYEVDGNADSDFTETDFSVTYNLAKYVDGLSVRARHAIVDYAAGDDLTDTRFYVYYKFKI</sequence>
<feature type="chain" id="PRO_5037479181" description="Outer membrane porin, OprD family" evidence="4">
    <location>
        <begin position="21"/>
        <end position="417"/>
    </location>
</feature>
<evidence type="ECO:0000313" key="6">
    <source>
        <dbReference type="Proteomes" id="UP000613743"/>
    </source>
</evidence>
<dbReference type="Pfam" id="PF03573">
    <property type="entry name" value="OprD"/>
    <property type="match status" value="1"/>
</dbReference>
<evidence type="ECO:0000256" key="4">
    <source>
        <dbReference type="SAM" id="SignalP"/>
    </source>
</evidence>
<dbReference type="GO" id="GO:0016020">
    <property type="term" value="C:membrane"/>
    <property type="evidence" value="ECO:0007669"/>
    <property type="project" value="InterPro"/>
</dbReference>
<dbReference type="RefSeq" id="WP_188917630.1">
    <property type="nucleotide sequence ID" value="NZ_BMPZ01000001.1"/>
</dbReference>
<keyword evidence="3 4" id="KW-0732">Signal</keyword>
<name>A0A917N702_9GAMM</name>
<dbReference type="GO" id="GO:0015288">
    <property type="term" value="F:porin activity"/>
    <property type="evidence" value="ECO:0007669"/>
    <property type="project" value="TreeGrafter"/>
</dbReference>
<dbReference type="Proteomes" id="UP000613743">
    <property type="component" value="Unassembled WGS sequence"/>
</dbReference>
<proteinExistence type="inferred from homology"/>
<reference evidence="5" key="2">
    <citation type="submission" date="2020-09" db="EMBL/GenBank/DDBJ databases">
        <authorList>
            <person name="Sun Q."/>
            <person name="Ohkuma M."/>
        </authorList>
    </citation>
    <scope>NUCLEOTIDE SEQUENCE</scope>
    <source>
        <strain evidence="5">JCM 30804</strain>
    </source>
</reference>
<organism evidence="5 6">
    <name type="scientific">Shewanella gelidii</name>
    <dbReference type="NCBI Taxonomy" id="1642821"/>
    <lineage>
        <taxon>Bacteria</taxon>
        <taxon>Pseudomonadati</taxon>
        <taxon>Pseudomonadota</taxon>
        <taxon>Gammaproteobacteria</taxon>
        <taxon>Alteromonadales</taxon>
        <taxon>Shewanellaceae</taxon>
        <taxon>Shewanella</taxon>
    </lineage>
</organism>
<accession>A0A917N702</accession>
<protein>
    <recommendedName>
        <fullName evidence="7">Outer membrane porin, OprD family</fullName>
    </recommendedName>
</protein>
<evidence type="ECO:0000256" key="1">
    <source>
        <dbReference type="ARBA" id="ARBA00009075"/>
    </source>
</evidence>
<dbReference type="InterPro" id="IPR023614">
    <property type="entry name" value="Porin_dom_sf"/>
</dbReference>